<gene>
    <name evidence="1" type="ORF">IHE45_19G092800</name>
</gene>
<sequence>MPSKEHTLIELIGIDKQGLLSKVCAMLTDLKCNVVKTEVWSHNTRVVAVVHVIDVSTELAIEDLDRLYHQGTPLQCLESQ</sequence>
<accession>A0ACB7TZY9</accession>
<evidence type="ECO:0000313" key="1">
    <source>
        <dbReference type="EMBL" id="KAH7653634.1"/>
    </source>
</evidence>
<protein>
    <submittedName>
        <fullName evidence="1">[Protein-PII] uridylyltransferase protein</fullName>
        <ecNumber evidence="1">2.7.7.59</ecNumber>
    </submittedName>
</protein>
<dbReference type="Proteomes" id="UP000827976">
    <property type="component" value="Chromosome 19"/>
</dbReference>
<name>A0ACB7TZY9_DIOAL</name>
<reference evidence="2" key="1">
    <citation type="journal article" date="2022" name="Nat. Commun.">
        <title>Chromosome evolution and the genetic basis of agronomically important traits in greater yam.</title>
        <authorList>
            <person name="Bredeson J.V."/>
            <person name="Lyons J.B."/>
            <person name="Oniyinde I.O."/>
            <person name="Okereke N.R."/>
            <person name="Kolade O."/>
            <person name="Nnabue I."/>
            <person name="Nwadili C.O."/>
            <person name="Hribova E."/>
            <person name="Parker M."/>
            <person name="Nwogha J."/>
            <person name="Shu S."/>
            <person name="Carlson J."/>
            <person name="Kariba R."/>
            <person name="Muthemba S."/>
            <person name="Knop K."/>
            <person name="Barton G.J."/>
            <person name="Sherwood A.V."/>
            <person name="Lopez-Montes A."/>
            <person name="Asiedu R."/>
            <person name="Jamnadass R."/>
            <person name="Muchugi A."/>
            <person name="Goodstein D."/>
            <person name="Egesi C.N."/>
            <person name="Featherston J."/>
            <person name="Asfaw A."/>
            <person name="Simpson G.G."/>
            <person name="Dolezel J."/>
            <person name="Hendre P.S."/>
            <person name="Van Deynze A."/>
            <person name="Kumar P.L."/>
            <person name="Obidiegwu J.E."/>
            <person name="Bhattacharjee R."/>
            <person name="Rokhsar D.S."/>
        </authorList>
    </citation>
    <scope>NUCLEOTIDE SEQUENCE [LARGE SCALE GENOMIC DNA]</scope>
    <source>
        <strain evidence="2">cv. TDa95/00328</strain>
    </source>
</reference>
<proteinExistence type="predicted"/>
<organism evidence="1 2">
    <name type="scientific">Dioscorea alata</name>
    <name type="common">Purple yam</name>
    <dbReference type="NCBI Taxonomy" id="55571"/>
    <lineage>
        <taxon>Eukaryota</taxon>
        <taxon>Viridiplantae</taxon>
        <taxon>Streptophyta</taxon>
        <taxon>Embryophyta</taxon>
        <taxon>Tracheophyta</taxon>
        <taxon>Spermatophyta</taxon>
        <taxon>Magnoliopsida</taxon>
        <taxon>Liliopsida</taxon>
        <taxon>Dioscoreales</taxon>
        <taxon>Dioscoreaceae</taxon>
        <taxon>Dioscorea</taxon>
    </lineage>
</organism>
<comment type="caution">
    <text evidence="1">The sequence shown here is derived from an EMBL/GenBank/DDBJ whole genome shotgun (WGS) entry which is preliminary data.</text>
</comment>
<dbReference type="EMBL" id="CM037029">
    <property type="protein sequence ID" value="KAH7653634.1"/>
    <property type="molecule type" value="Genomic_DNA"/>
</dbReference>
<keyword evidence="1" id="KW-0808">Transferase</keyword>
<dbReference type="EC" id="2.7.7.59" evidence="1"/>
<keyword evidence="2" id="KW-1185">Reference proteome</keyword>
<keyword evidence="1" id="KW-0548">Nucleotidyltransferase</keyword>
<evidence type="ECO:0000313" key="2">
    <source>
        <dbReference type="Proteomes" id="UP000827976"/>
    </source>
</evidence>